<dbReference type="EMBL" id="JADOUF010000001">
    <property type="protein sequence ID" value="MBG6141239.1"/>
    <property type="molecule type" value="Genomic_DNA"/>
</dbReference>
<dbReference type="Proteomes" id="UP000622552">
    <property type="component" value="Unassembled WGS sequence"/>
</dbReference>
<comment type="caution">
    <text evidence="2">The sequence shown here is derived from an EMBL/GenBank/DDBJ whole genome shotgun (WGS) entry which is preliminary data.</text>
</comment>
<proteinExistence type="predicted"/>
<gene>
    <name evidence="2" type="ORF">IW245_007433</name>
</gene>
<evidence type="ECO:0000313" key="3">
    <source>
        <dbReference type="Proteomes" id="UP000622552"/>
    </source>
</evidence>
<evidence type="ECO:0000313" key="2">
    <source>
        <dbReference type="EMBL" id="MBG6141239.1"/>
    </source>
</evidence>
<evidence type="ECO:0000259" key="1">
    <source>
        <dbReference type="Pfam" id="PF04149"/>
    </source>
</evidence>
<accession>A0A8J7GXZ1</accession>
<dbReference type="AlphaFoldDB" id="A0A8J7GXZ1"/>
<keyword evidence="3" id="KW-1185">Reference proteome</keyword>
<sequence>MRDSKDVGGPVLVFGAGDWGAFLAGAKGGRLRG</sequence>
<feature type="domain" description="DUF397" evidence="1">
    <location>
        <begin position="1"/>
        <end position="27"/>
    </location>
</feature>
<dbReference type="InterPro" id="IPR007278">
    <property type="entry name" value="DUF397"/>
</dbReference>
<reference evidence="2" key="1">
    <citation type="submission" date="2020-11" db="EMBL/GenBank/DDBJ databases">
        <title>Sequencing the genomes of 1000 actinobacteria strains.</title>
        <authorList>
            <person name="Klenk H.-P."/>
        </authorList>
    </citation>
    <scope>NUCLEOTIDE SEQUENCE</scope>
    <source>
        <strain evidence="2">DSM 45356</strain>
    </source>
</reference>
<protein>
    <recommendedName>
        <fullName evidence="1">DUF397 domain-containing protein</fullName>
    </recommendedName>
</protein>
<organism evidence="2 3">
    <name type="scientific">Longispora fulva</name>
    <dbReference type="NCBI Taxonomy" id="619741"/>
    <lineage>
        <taxon>Bacteria</taxon>
        <taxon>Bacillati</taxon>
        <taxon>Actinomycetota</taxon>
        <taxon>Actinomycetes</taxon>
        <taxon>Micromonosporales</taxon>
        <taxon>Micromonosporaceae</taxon>
        <taxon>Longispora</taxon>
    </lineage>
</organism>
<dbReference type="Pfam" id="PF04149">
    <property type="entry name" value="DUF397"/>
    <property type="match status" value="1"/>
</dbReference>
<name>A0A8J7GXZ1_9ACTN</name>